<dbReference type="Proteomes" id="UP000004995">
    <property type="component" value="Unassembled WGS sequence"/>
</dbReference>
<protein>
    <submittedName>
        <fullName evidence="1">Uncharacterized protein</fullName>
    </submittedName>
</protein>
<dbReference type="HOGENOM" id="CLU_2578433_0_0_1"/>
<dbReference type="EnsemblPlants" id="KQK89430">
    <property type="protein sequence ID" value="KQK89430"/>
    <property type="gene ID" value="SETIT_038308mg"/>
</dbReference>
<evidence type="ECO:0000313" key="2">
    <source>
        <dbReference type="Proteomes" id="UP000004995"/>
    </source>
</evidence>
<dbReference type="InParanoid" id="K4AHF1"/>
<dbReference type="AlphaFoldDB" id="K4AHF1"/>
<evidence type="ECO:0000313" key="1">
    <source>
        <dbReference type="EnsemblPlants" id="KQK89430"/>
    </source>
</evidence>
<sequence length="81" mass="8711">MSASLRQVTYWTRPASCVGRRGAYRRLALAVHPDAAPARRCLALAVGVPTRRCLEEVAREEVAPRPAAAWCSPLASRPAAA</sequence>
<keyword evidence="2" id="KW-1185">Reference proteome</keyword>
<reference evidence="2" key="1">
    <citation type="journal article" date="2012" name="Nat. Biotechnol.">
        <title>Reference genome sequence of the model plant Setaria.</title>
        <authorList>
            <person name="Bennetzen J.L."/>
            <person name="Schmutz J."/>
            <person name="Wang H."/>
            <person name="Percifield R."/>
            <person name="Hawkins J."/>
            <person name="Pontaroli A.C."/>
            <person name="Estep M."/>
            <person name="Feng L."/>
            <person name="Vaughn J.N."/>
            <person name="Grimwood J."/>
            <person name="Jenkins J."/>
            <person name="Barry K."/>
            <person name="Lindquist E."/>
            <person name="Hellsten U."/>
            <person name="Deshpande S."/>
            <person name="Wang X."/>
            <person name="Wu X."/>
            <person name="Mitros T."/>
            <person name="Triplett J."/>
            <person name="Yang X."/>
            <person name="Ye C.Y."/>
            <person name="Mauro-Herrera M."/>
            <person name="Wang L."/>
            <person name="Li P."/>
            <person name="Sharma M."/>
            <person name="Sharma R."/>
            <person name="Ronald P.C."/>
            <person name="Panaud O."/>
            <person name="Kellogg E.A."/>
            <person name="Brutnell T.P."/>
            <person name="Doust A.N."/>
            <person name="Tuskan G.A."/>
            <person name="Rokhsar D."/>
            <person name="Devos K.M."/>
        </authorList>
    </citation>
    <scope>NUCLEOTIDE SEQUENCE [LARGE SCALE GENOMIC DNA]</scope>
    <source>
        <strain evidence="2">cv. Yugu1</strain>
    </source>
</reference>
<dbReference type="EMBL" id="AGNK02005717">
    <property type="status" value="NOT_ANNOTATED_CDS"/>
    <property type="molecule type" value="Genomic_DNA"/>
</dbReference>
<proteinExistence type="predicted"/>
<organism evidence="1 2">
    <name type="scientific">Setaria italica</name>
    <name type="common">Foxtail millet</name>
    <name type="synonym">Panicum italicum</name>
    <dbReference type="NCBI Taxonomy" id="4555"/>
    <lineage>
        <taxon>Eukaryota</taxon>
        <taxon>Viridiplantae</taxon>
        <taxon>Streptophyta</taxon>
        <taxon>Embryophyta</taxon>
        <taxon>Tracheophyta</taxon>
        <taxon>Spermatophyta</taxon>
        <taxon>Magnoliopsida</taxon>
        <taxon>Liliopsida</taxon>
        <taxon>Poales</taxon>
        <taxon>Poaceae</taxon>
        <taxon>PACMAD clade</taxon>
        <taxon>Panicoideae</taxon>
        <taxon>Panicodae</taxon>
        <taxon>Paniceae</taxon>
        <taxon>Cenchrinae</taxon>
        <taxon>Setaria</taxon>
    </lineage>
</organism>
<accession>K4AHF1</accession>
<name>K4AHF1_SETIT</name>
<reference evidence="1" key="2">
    <citation type="submission" date="2018-08" db="UniProtKB">
        <authorList>
            <consortium name="EnsemblPlants"/>
        </authorList>
    </citation>
    <scope>IDENTIFICATION</scope>
    <source>
        <strain evidence="1">Yugu1</strain>
    </source>
</reference>
<dbReference type="Gramene" id="KQK89430">
    <property type="protein sequence ID" value="KQK89430"/>
    <property type="gene ID" value="SETIT_038308mg"/>
</dbReference>